<evidence type="ECO:0000256" key="5">
    <source>
        <dbReference type="SAM" id="MobiDB-lite"/>
    </source>
</evidence>
<feature type="compositionally biased region" description="Gly residues" evidence="5">
    <location>
        <begin position="1"/>
        <end position="10"/>
    </location>
</feature>
<comment type="caution">
    <text evidence="6">The sequence shown here is derived from an EMBL/GenBank/DDBJ whole genome shotgun (WGS) entry which is preliminary data.</text>
</comment>
<evidence type="ECO:0000256" key="1">
    <source>
        <dbReference type="ARBA" id="ARBA00022741"/>
    </source>
</evidence>
<protein>
    <submittedName>
        <fullName evidence="6">Uncharacterized protein</fullName>
    </submittedName>
</protein>
<reference evidence="6 7" key="1">
    <citation type="submission" date="2021-07" db="EMBL/GenBank/DDBJ databases">
        <authorList>
            <person name="Palmer J.M."/>
        </authorList>
    </citation>
    <scope>NUCLEOTIDE SEQUENCE [LARGE SCALE GENOMIC DNA]</scope>
    <source>
        <strain evidence="6 7">AT_MEX2019</strain>
        <tissue evidence="6">Muscle</tissue>
    </source>
</reference>
<evidence type="ECO:0000313" key="6">
    <source>
        <dbReference type="EMBL" id="MED6237150.1"/>
    </source>
</evidence>
<feature type="region of interest" description="Disordered" evidence="5">
    <location>
        <begin position="1"/>
        <end position="63"/>
    </location>
</feature>
<feature type="compositionally biased region" description="Basic and acidic residues" evidence="5">
    <location>
        <begin position="53"/>
        <end position="63"/>
    </location>
</feature>
<dbReference type="Proteomes" id="UP001345963">
    <property type="component" value="Unassembled WGS sequence"/>
</dbReference>
<keyword evidence="4" id="KW-0067">ATP-binding</keyword>
<feature type="compositionally biased region" description="Basic and acidic residues" evidence="5">
    <location>
        <begin position="16"/>
        <end position="30"/>
    </location>
</feature>
<sequence>MSYRYGGGGGRRSRKGGREYRDGSRERLDRGGGGGGRGHGSDFDQDGGAGGGQRDRPPPHLRGREIGLWYARYGAVRRKQADRRSRAVVHMDEAREEHITKLLNSVQNDQPGPMRDRRDAQSSMSDNWGTAAGSSGHCYFDGDMPEEEKHKSGEEEGDTSKEKKASRSSQRGLSTAADKDEPPENWDEDDKDEAEKKKLIRNDKDLEFLFQEVVRDSSMDDDLKRDLQSKKTDLNYKEMLKFREKLPSHGKKEELVQLINSNRVLVVSGETGCGKTTQVTQFILDDHINRGRGSTCRVVCTQPRRISAISVAERVAAERAESVGNGNSCGYQIRLQRFFKVATFCFDYCYAHSWHSVDELQEVVT</sequence>
<feature type="compositionally biased region" description="Acidic residues" evidence="5">
    <location>
        <begin position="183"/>
        <end position="192"/>
    </location>
</feature>
<keyword evidence="7" id="KW-1185">Reference proteome</keyword>
<evidence type="ECO:0000256" key="3">
    <source>
        <dbReference type="ARBA" id="ARBA00022806"/>
    </source>
</evidence>
<accession>A0ABU7AIE3</accession>
<name>A0ABU7AIE3_9TELE</name>
<evidence type="ECO:0000256" key="4">
    <source>
        <dbReference type="ARBA" id="ARBA00022840"/>
    </source>
</evidence>
<evidence type="ECO:0000313" key="7">
    <source>
        <dbReference type="Proteomes" id="UP001345963"/>
    </source>
</evidence>
<gene>
    <name evidence="6" type="ORF">ATANTOWER_019799</name>
</gene>
<evidence type="ECO:0000256" key="2">
    <source>
        <dbReference type="ARBA" id="ARBA00022801"/>
    </source>
</evidence>
<feature type="compositionally biased region" description="Basic and acidic residues" evidence="5">
    <location>
        <begin position="147"/>
        <end position="165"/>
    </location>
</feature>
<proteinExistence type="predicted"/>
<dbReference type="InterPro" id="IPR027417">
    <property type="entry name" value="P-loop_NTPase"/>
</dbReference>
<dbReference type="EMBL" id="JAHUTI010013993">
    <property type="protein sequence ID" value="MED6237150.1"/>
    <property type="molecule type" value="Genomic_DNA"/>
</dbReference>
<organism evidence="6 7">
    <name type="scientific">Ataeniobius toweri</name>
    <dbReference type="NCBI Taxonomy" id="208326"/>
    <lineage>
        <taxon>Eukaryota</taxon>
        <taxon>Metazoa</taxon>
        <taxon>Chordata</taxon>
        <taxon>Craniata</taxon>
        <taxon>Vertebrata</taxon>
        <taxon>Euteleostomi</taxon>
        <taxon>Actinopterygii</taxon>
        <taxon>Neopterygii</taxon>
        <taxon>Teleostei</taxon>
        <taxon>Neoteleostei</taxon>
        <taxon>Acanthomorphata</taxon>
        <taxon>Ovalentaria</taxon>
        <taxon>Atherinomorphae</taxon>
        <taxon>Cyprinodontiformes</taxon>
        <taxon>Goodeidae</taxon>
        <taxon>Ataeniobius</taxon>
    </lineage>
</organism>
<feature type="region of interest" description="Disordered" evidence="5">
    <location>
        <begin position="99"/>
        <end position="194"/>
    </location>
</feature>
<dbReference type="Gene3D" id="3.40.50.300">
    <property type="entry name" value="P-loop containing nucleotide triphosphate hydrolases"/>
    <property type="match status" value="1"/>
</dbReference>
<dbReference type="SUPFAM" id="SSF52540">
    <property type="entry name" value="P-loop containing nucleoside triphosphate hydrolases"/>
    <property type="match status" value="1"/>
</dbReference>
<keyword evidence="3" id="KW-0347">Helicase</keyword>
<keyword evidence="2" id="KW-0378">Hydrolase</keyword>
<keyword evidence="1" id="KW-0547">Nucleotide-binding</keyword>
<dbReference type="PANTHER" id="PTHR18934:SF237">
    <property type="entry name" value="ATP-DEPENDENT DNA_RNA HELICASE DHX36"/>
    <property type="match status" value="1"/>
</dbReference>
<dbReference type="PANTHER" id="PTHR18934">
    <property type="entry name" value="ATP-DEPENDENT RNA HELICASE"/>
    <property type="match status" value="1"/>
</dbReference>